<feature type="domain" description="RRM" evidence="2">
    <location>
        <begin position="227"/>
        <end position="315"/>
    </location>
</feature>
<organism evidence="3 4">
    <name type="scientific">Perkinsus chesapeaki</name>
    <name type="common">Clam parasite</name>
    <name type="synonym">Perkinsus andrewsi</name>
    <dbReference type="NCBI Taxonomy" id="330153"/>
    <lineage>
        <taxon>Eukaryota</taxon>
        <taxon>Sar</taxon>
        <taxon>Alveolata</taxon>
        <taxon>Perkinsozoa</taxon>
        <taxon>Perkinsea</taxon>
        <taxon>Perkinsida</taxon>
        <taxon>Perkinsidae</taxon>
        <taxon>Perkinsus</taxon>
    </lineage>
</organism>
<dbReference type="PANTHER" id="PTHR15241">
    <property type="entry name" value="TRANSFORMER-2-RELATED"/>
    <property type="match status" value="1"/>
</dbReference>
<evidence type="ECO:0000313" key="4">
    <source>
        <dbReference type="Proteomes" id="UP000591131"/>
    </source>
</evidence>
<feature type="domain" description="RRM" evidence="2">
    <location>
        <begin position="75"/>
        <end position="153"/>
    </location>
</feature>
<evidence type="ECO:0000313" key="3">
    <source>
        <dbReference type="EMBL" id="KAF4677471.1"/>
    </source>
</evidence>
<reference evidence="3 4" key="1">
    <citation type="submission" date="2020-04" db="EMBL/GenBank/DDBJ databases">
        <title>Perkinsus chesapeaki whole genome sequence.</title>
        <authorList>
            <person name="Bogema D.R."/>
        </authorList>
    </citation>
    <scope>NUCLEOTIDE SEQUENCE [LARGE SCALE GENOMIC DNA]</scope>
    <source>
        <strain evidence="3">ATCC PRA-425</strain>
    </source>
</reference>
<dbReference type="Gene3D" id="3.30.70.330">
    <property type="match status" value="2"/>
</dbReference>
<protein>
    <recommendedName>
        <fullName evidence="2">RRM domain-containing protein</fullName>
    </recommendedName>
</protein>
<dbReference type="InterPro" id="IPR035979">
    <property type="entry name" value="RBD_domain_sf"/>
</dbReference>
<dbReference type="PANTHER" id="PTHR15241:SF386">
    <property type="entry name" value="RNA-BINDING REGION RNP-1 DOMAIN-CONTAINING PROTEIN-RELATED"/>
    <property type="match status" value="1"/>
</dbReference>
<comment type="caution">
    <text evidence="3">The sequence shown here is derived from an EMBL/GenBank/DDBJ whole genome shotgun (WGS) entry which is preliminary data.</text>
</comment>
<dbReference type="InterPro" id="IPR012677">
    <property type="entry name" value="Nucleotide-bd_a/b_plait_sf"/>
</dbReference>
<gene>
    <name evidence="3" type="ORF">FOL47_001286</name>
</gene>
<sequence>MTHIETRNTFLEVRVAPDLYEDRRRRSCSCPPPVERLVVDDDVDKVYRKSISDIIGQPDTSTMCGTSSTSSKPNTTVMLRNIPIKYTNEMVLDFLESSGFSGKYDFIYLPVDYSRGSNVGYGFINFKSESSARRFMTAVDGVQLPLSGNSTKVCSCSWAYIQGFEANVSHVVGNPYEALGVKHNVIIFDSNGCRLPLSPCVRGNIQTFNNDEPFFNHRKLSPCGNSQKLFVGGIPIHVDERTLSRSILQHLPVGCNIVDCIIIRDSRTGIGRGFGFVTLDSPNSVFYLLNKCRTAQNGCSIALDGYKLSLRRHSR</sequence>
<dbReference type="Proteomes" id="UP000591131">
    <property type="component" value="Unassembled WGS sequence"/>
</dbReference>
<dbReference type="SMART" id="SM00360">
    <property type="entry name" value="RRM"/>
    <property type="match status" value="2"/>
</dbReference>
<keyword evidence="4" id="KW-1185">Reference proteome</keyword>
<dbReference type="AlphaFoldDB" id="A0A7J6N3F9"/>
<dbReference type="SUPFAM" id="SSF54928">
    <property type="entry name" value="RNA-binding domain, RBD"/>
    <property type="match status" value="2"/>
</dbReference>
<accession>A0A7J6N3F9</accession>
<dbReference type="Pfam" id="PF04059">
    <property type="entry name" value="RRM_2"/>
    <property type="match status" value="1"/>
</dbReference>
<dbReference type="EMBL" id="JAAPAO010000013">
    <property type="protein sequence ID" value="KAF4677471.1"/>
    <property type="molecule type" value="Genomic_DNA"/>
</dbReference>
<keyword evidence="1" id="KW-0694">RNA-binding</keyword>
<dbReference type="OrthoDB" id="417481at2759"/>
<evidence type="ECO:0000256" key="1">
    <source>
        <dbReference type="PROSITE-ProRule" id="PRU00176"/>
    </source>
</evidence>
<dbReference type="CDD" id="cd12277">
    <property type="entry name" value="RRM3_MEI2_EAR1_like"/>
    <property type="match status" value="1"/>
</dbReference>
<dbReference type="GO" id="GO:0003723">
    <property type="term" value="F:RNA binding"/>
    <property type="evidence" value="ECO:0007669"/>
    <property type="project" value="UniProtKB-UniRule"/>
</dbReference>
<dbReference type="InterPro" id="IPR007201">
    <property type="entry name" value="Mei2-like_Rrm_C"/>
</dbReference>
<proteinExistence type="predicted"/>
<dbReference type="PROSITE" id="PS50102">
    <property type="entry name" value="RRM"/>
    <property type="match status" value="2"/>
</dbReference>
<name>A0A7J6N3F9_PERCH</name>
<evidence type="ECO:0000259" key="2">
    <source>
        <dbReference type="PROSITE" id="PS50102"/>
    </source>
</evidence>
<dbReference type="InterPro" id="IPR000504">
    <property type="entry name" value="RRM_dom"/>
</dbReference>